<evidence type="ECO:0000256" key="1">
    <source>
        <dbReference type="SAM" id="Phobius"/>
    </source>
</evidence>
<feature type="transmembrane region" description="Helical" evidence="1">
    <location>
        <begin position="284"/>
        <end position="305"/>
    </location>
</feature>
<feature type="transmembrane region" description="Helical" evidence="1">
    <location>
        <begin position="118"/>
        <end position="140"/>
    </location>
</feature>
<feature type="transmembrane region" description="Helical" evidence="1">
    <location>
        <begin position="30"/>
        <end position="51"/>
    </location>
</feature>
<dbReference type="Proteomes" id="UP000031036">
    <property type="component" value="Unassembled WGS sequence"/>
</dbReference>
<evidence type="ECO:0000313" key="2">
    <source>
        <dbReference type="EMBL" id="KHN79390.1"/>
    </source>
</evidence>
<sequence length="363" mass="40720">MKQIGMVVGTSSAALGNVMALAAPEYNFTSYIVVGTLVVIFNLPLCIVIVSSNQLRHIFGVLAALFSAGALTGICSIAKGFSRLVAVNGGLSTVRNLSALHCIQKPVVLMDQFTFPSVSMLLMVNSFDRLLVVSVPIFYFRKSATIVACQIIFAFLSIIVLEAYSFAVATVMDAHATSTFCRQSEFLPAHIYRTNIIFRLTCSILSVLMMLVVLYRLTQRRTHSNKIHGDDKQKSIHIHKYMTRQNNFTKAMLFSCCFTLLLDTVPNIVVVCAYQLGADNFDDYVTYTRIVCMMNAINMALVVMCRKTDIRMILLKFFRYPMINDRSIRLFSFRLNYISATTLRSPQDAKRPTESKFNSGKNF</sequence>
<comment type="caution">
    <text evidence="2">The sequence shown here is derived from an EMBL/GenBank/DDBJ whole genome shotgun (WGS) entry which is preliminary data.</text>
</comment>
<feature type="transmembrane region" description="Helical" evidence="1">
    <location>
        <begin position="58"/>
        <end position="81"/>
    </location>
</feature>
<evidence type="ECO:0000313" key="3">
    <source>
        <dbReference type="Proteomes" id="UP000031036"/>
    </source>
</evidence>
<dbReference type="Gene3D" id="1.20.1070.10">
    <property type="entry name" value="Rhodopsin 7-helix transmembrane proteins"/>
    <property type="match status" value="1"/>
</dbReference>
<accession>A0A0B2VEF8</accession>
<dbReference type="OMA" id="RYPMIND"/>
<proteinExistence type="predicted"/>
<protein>
    <recommendedName>
        <fullName evidence="4">G-protein coupled receptors family 1 profile domain-containing protein</fullName>
    </recommendedName>
</protein>
<feature type="transmembrane region" description="Helical" evidence="1">
    <location>
        <begin position="152"/>
        <end position="176"/>
    </location>
</feature>
<dbReference type="AlphaFoldDB" id="A0A0B2VEF8"/>
<keyword evidence="3" id="KW-1185">Reference proteome</keyword>
<organism evidence="2 3">
    <name type="scientific">Toxocara canis</name>
    <name type="common">Canine roundworm</name>
    <dbReference type="NCBI Taxonomy" id="6265"/>
    <lineage>
        <taxon>Eukaryota</taxon>
        <taxon>Metazoa</taxon>
        <taxon>Ecdysozoa</taxon>
        <taxon>Nematoda</taxon>
        <taxon>Chromadorea</taxon>
        <taxon>Rhabditida</taxon>
        <taxon>Spirurina</taxon>
        <taxon>Ascaridomorpha</taxon>
        <taxon>Ascaridoidea</taxon>
        <taxon>Toxocaridae</taxon>
        <taxon>Toxocara</taxon>
    </lineage>
</organism>
<keyword evidence="1" id="KW-1133">Transmembrane helix</keyword>
<reference evidence="2 3" key="1">
    <citation type="submission" date="2014-11" db="EMBL/GenBank/DDBJ databases">
        <title>Genetic blueprint of the zoonotic pathogen Toxocara canis.</title>
        <authorList>
            <person name="Zhu X.-Q."/>
            <person name="Korhonen P.K."/>
            <person name="Cai H."/>
            <person name="Young N.D."/>
            <person name="Nejsum P."/>
            <person name="von Samson-Himmelstjerna G."/>
            <person name="Boag P.R."/>
            <person name="Tan P."/>
            <person name="Li Q."/>
            <person name="Min J."/>
            <person name="Yang Y."/>
            <person name="Wang X."/>
            <person name="Fang X."/>
            <person name="Hall R.S."/>
            <person name="Hofmann A."/>
            <person name="Sternberg P.W."/>
            <person name="Jex A.R."/>
            <person name="Gasser R.B."/>
        </authorList>
    </citation>
    <scope>NUCLEOTIDE SEQUENCE [LARGE SCALE GENOMIC DNA]</scope>
    <source>
        <strain evidence="2">PN_DK_2014</strain>
    </source>
</reference>
<evidence type="ECO:0008006" key="4">
    <source>
        <dbReference type="Google" id="ProtNLM"/>
    </source>
</evidence>
<name>A0A0B2VEF8_TOXCA</name>
<gene>
    <name evidence="2" type="ORF">Tcan_03070</name>
</gene>
<dbReference type="OrthoDB" id="5858893at2759"/>
<feature type="transmembrane region" description="Helical" evidence="1">
    <location>
        <begin position="196"/>
        <end position="217"/>
    </location>
</feature>
<dbReference type="EMBL" id="JPKZ01001924">
    <property type="protein sequence ID" value="KHN79390.1"/>
    <property type="molecule type" value="Genomic_DNA"/>
</dbReference>
<keyword evidence="1" id="KW-0812">Transmembrane</keyword>
<feature type="transmembrane region" description="Helical" evidence="1">
    <location>
        <begin position="251"/>
        <end position="278"/>
    </location>
</feature>
<keyword evidence="1" id="KW-0472">Membrane</keyword>